<dbReference type="GO" id="GO:0016787">
    <property type="term" value="F:hydrolase activity"/>
    <property type="evidence" value="ECO:0007669"/>
    <property type="project" value="UniProtKB-KW"/>
</dbReference>
<keyword evidence="2" id="KW-1185">Reference proteome</keyword>
<dbReference type="Proteomes" id="UP000034037">
    <property type="component" value="Chromosome"/>
</dbReference>
<dbReference type="PANTHER" id="PTHR43434">
    <property type="entry name" value="PHOSPHOGLYCOLATE PHOSPHATASE"/>
    <property type="match status" value="1"/>
</dbReference>
<dbReference type="Gene3D" id="1.10.150.240">
    <property type="entry name" value="Putative phosphatase, domain 2"/>
    <property type="match status" value="1"/>
</dbReference>
<keyword evidence="1" id="KW-0378">Hydrolase</keyword>
<dbReference type="GO" id="GO:0004713">
    <property type="term" value="F:protein tyrosine kinase activity"/>
    <property type="evidence" value="ECO:0007669"/>
    <property type="project" value="TreeGrafter"/>
</dbReference>
<dbReference type="NCBIfam" id="TIGR01549">
    <property type="entry name" value="HAD-SF-IA-v1"/>
    <property type="match status" value="1"/>
</dbReference>
<sequence>MTTPSKKTLLFDLDGTLVDSFPGIRTSFLHTLHEKNWEIPSEERISQVPGPPMEWTFQDLGMTPEQAQDALQTYLEHYGQVGWDLSEAFPGMRDLLIRLKYEGFRLCTATSKGEFFAEKVLRKFEMFDLFEFMGAATDNGNRRSKSAVIKHVLDSVGLDEPNDILMIGDRSHDIEGSSEFGIDCVAVTWGYGNKTEWDAARYTVSTAEELERIIHDWA</sequence>
<dbReference type="GO" id="GO:0005829">
    <property type="term" value="C:cytosol"/>
    <property type="evidence" value="ECO:0007669"/>
    <property type="project" value="TreeGrafter"/>
</dbReference>
<dbReference type="InterPro" id="IPR006439">
    <property type="entry name" value="HAD-SF_hydro_IA"/>
</dbReference>
<dbReference type="Gene3D" id="3.40.50.1000">
    <property type="entry name" value="HAD superfamily/HAD-like"/>
    <property type="match status" value="1"/>
</dbReference>
<dbReference type="AlphaFoldDB" id="A0A0F6Z604"/>
<dbReference type="HOGENOM" id="CLU_045011_19_4_11"/>
<accession>A0A0F6Z604</accession>
<reference evidence="1 2" key="1">
    <citation type="submission" date="2015-04" db="EMBL/GenBank/DDBJ databases">
        <title>Complete Genome Sequence of Brevibacterium flavum ATCC 15168.</title>
        <authorList>
            <person name="Ahn J."/>
            <person name="Park G."/>
            <person name="Jeon W."/>
            <person name="Jang Y."/>
            <person name="Jang M."/>
            <person name="Lee H."/>
            <person name="Lee H."/>
        </authorList>
    </citation>
    <scope>NUCLEOTIDE SEQUENCE [LARGE SCALE GENOMIC DNA]</scope>
    <source>
        <strain evidence="1 2">ATCC 15168</strain>
    </source>
</reference>
<dbReference type="InterPro" id="IPR023214">
    <property type="entry name" value="HAD_sf"/>
</dbReference>
<dbReference type="PANTHER" id="PTHR43434:SF20">
    <property type="entry name" value="5'-NUCLEOTIDASE"/>
    <property type="match status" value="1"/>
</dbReference>
<dbReference type="SFLD" id="SFLDG01129">
    <property type="entry name" value="C1.5:_HAD__Beta-PGM__Phosphata"/>
    <property type="match status" value="1"/>
</dbReference>
<dbReference type="PATRIC" id="fig|92706.3.peg.2273"/>
<protein>
    <submittedName>
        <fullName evidence="1">HAD family hydrolase</fullName>
    </submittedName>
</protein>
<dbReference type="InterPro" id="IPR036412">
    <property type="entry name" value="HAD-like_sf"/>
</dbReference>
<name>A0A0F6Z604_9CORY</name>
<gene>
    <name evidence="1" type="ORF">YH66_10820</name>
</gene>
<evidence type="ECO:0000313" key="2">
    <source>
        <dbReference type="Proteomes" id="UP000034037"/>
    </source>
</evidence>
<dbReference type="SUPFAM" id="SSF56784">
    <property type="entry name" value="HAD-like"/>
    <property type="match status" value="1"/>
</dbReference>
<proteinExistence type="predicted"/>
<dbReference type="EMBL" id="CP011309">
    <property type="protein sequence ID" value="AKF28012.1"/>
    <property type="molecule type" value="Genomic_DNA"/>
</dbReference>
<dbReference type="CDD" id="cd04302">
    <property type="entry name" value="HAD_5NT"/>
    <property type="match status" value="1"/>
</dbReference>
<organism evidence="1 2">
    <name type="scientific">[Brevibacterium] flavum</name>
    <dbReference type="NCBI Taxonomy" id="92706"/>
    <lineage>
        <taxon>Bacteria</taxon>
        <taxon>Bacillati</taxon>
        <taxon>Actinomycetota</taxon>
        <taxon>Actinomycetes</taxon>
        <taxon>Mycobacteriales</taxon>
        <taxon>Corynebacteriaceae</taxon>
        <taxon>Corynebacterium</taxon>
    </lineage>
</organism>
<dbReference type="InterPro" id="IPR041492">
    <property type="entry name" value="HAD_2"/>
</dbReference>
<evidence type="ECO:0000313" key="1">
    <source>
        <dbReference type="EMBL" id="AKF28012.1"/>
    </source>
</evidence>
<dbReference type="SFLD" id="SFLDS00003">
    <property type="entry name" value="Haloacid_Dehalogenase"/>
    <property type="match status" value="1"/>
</dbReference>
<dbReference type="InterPro" id="IPR023198">
    <property type="entry name" value="PGP-like_dom2"/>
</dbReference>
<dbReference type="InterPro" id="IPR050155">
    <property type="entry name" value="HAD-like_hydrolase_sf"/>
</dbReference>
<dbReference type="RefSeq" id="WP_003859599.1">
    <property type="nucleotide sequence ID" value="NZ_CP011309.1"/>
</dbReference>
<dbReference type="Pfam" id="PF13419">
    <property type="entry name" value="HAD_2"/>
    <property type="match status" value="1"/>
</dbReference>